<reference evidence="2" key="1">
    <citation type="submission" date="2013-06" db="EMBL/GenBank/DDBJ databases">
        <authorList>
            <person name="Zhao Q."/>
        </authorList>
    </citation>
    <scope>NUCLEOTIDE SEQUENCE</scope>
    <source>
        <strain evidence="2">cv. W1943</strain>
    </source>
</reference>
<dbReference type="AlphaFoldDB" id="A0A0E0QKT3"/>
<evidence type="ECO:0000313" key="1">
    <source>
        <dbReference type="EnsemblPlants" id="ORUFI08G21820.1"/>
    </source>
</evidence>
<dbReference type="Gramene" id="ORUFI08G21820.1">
    <property type="protein sequence ID" value="ORUFI08G21820.1"/>
    <property type="gene ID" value="ORUFI08G21820"/>
</dbReference>
<dbReference type="EnsemblPlants" id="ORUFI08G21820.1">
    <property type="protein sequence ID" value="ORUFI08G21820.1"/>
    <property type="gene ID" value="ORUFI08G21820"/>
</dbReference>
<name>A0A0E0QKT3_ORYRU</name>
<accession>A0A0E0QKT3</accession>
<dbReference type="Proteomes" id="UP000008022">
    <property type="component" value="Unassembled WGS sequence"/>
</dbReference>
<evidence type="ECO:0000313" key="2">
    <source>
        <dbReference type="Proteomes" id="UP000008022"/>
    </source>
</evidence>
<dbReference type="HOGENOM" id="CLU_2744464_0_0_1"/>
<proteinExistence type="predicted"/>
<protein>
    <submittedName>
        <fullName evidence="1">Uncharacterized protein</fullName>
    </submittedName>
</protein>
<dbReference type="STRING" id="4529.A0A0E0QKT3"/>
<organism evidence="1 2">
    <name type="scientific">Oryza rufipogon</name>
    <name type="common">Brownbeard rice</name>
    <name type="synonym">Asian wild rice</name>
    <dbReference type="NCBI Taxonomy" id="4529"/>
    <lineage>
        <taxon>Eukaryota</taxon>
        <taxon>Viridiplantae</taxon>
        <taxon>Streptophyta</taxon>
        <taxon>Embryophyta</taxon>
        <taxon>Tracheophyta</taxon>
        <taxon>Spermatophyta</taxon>
        <taxon>Magnoliopsida</taxon>
        <taxon>Liliopsida</taxon>
        <taxon>Poales</taxon>
        <taxon>Poaceae</taxon>
        <taxon>BOP clade</taxon>
        <taxon>Oryzoideae</taxon>
        <taxon>Oryzeae</taxon>
        <taxon>Oryzinae</taxon>
        <taxon>Oryza</taxon>
    </lineage>
</organism>
<sequence length="71" mass="7366">MAKLPNGNEILGDGSTEVCTGCGGAEHARGNGIPVVVFPNSKSAPEGISTDELLNALRNIRGQKLAFIKCK</sequence>
<reference evidence="1" key="2">
    <citation type="submission" date="2015-06" db="UniProtKB">
        <authorList>
            <consortium name="EnsemblPlants"/>
        </authorList>
    </citation>
    <scope>IDENTIFICATION</scope>
</reference>
<keyword evidence="2" id="KW-1185">Reference proteome</keyword>